<dbReference type="PROSITE" id="PS50994">
    <property type="entry name" value="INTEGRASE"/>
    <property type="match status" value="1"/>
</dbReference>
<dbReference type="Pfam" id="PF13683">
    <property type="entry name" value="rve_3"/>
    <property type="match status" value="1"/>
</dbReference>
<dbReference type="SUPFAM" id="SSF53098">
    <property type="entry name" value="Ribonuclease H-like"/>
    <property type="match status" value="1"/>
</dbReference>
<dbReference type="EMBL" id="FOZW01000013">
    <property type="protein sequence ID" value="SFT17442.1"/>
    <property type="molecule type" value="Genomic_DNA"/>
</dbReference>
<evidence type="ECO:0000259" key="1">
    <source>
        <dbReference type="PROSITE" id="PS50994"/>
    </source>
</evidence>
<keyword evidence="3" id="KW-1185">Reference proteome</keyword>
<name>A0A1I6VUS1_9RHOB</name>
<dbReference type="GO" id="GO:0003676">
    <property type="term" value="F:nucleic acid binding"/>
    <property type="evidence" value="ECO:0007669"/>
    <property type="project" value="InterPro"/>
</dbReference>
<dbReference type="PANTHER" id="PTHR47515:SF1">
    <property type="entry name" value="BLR2054 PROTEIN"/>
    <property type="match status" value="1"/>
</dbReference>
<dbReference type="InterPro" id="IPR001584">
    <property type="entry name" value="Integrase_cat-core"/>
</dbReference>
<dbReference type="AlphaFoldDB" id="A0A1I6VUS1"/>
<evidence type="ECO:0000313" key="3">
    <source>
        <dbReference type="Proteomes" id="UP000199392"/>
    </source>
</evidence>
<feature type="domain" description="Integrase catalytic" evidence="1">
    <location>
        <begin position="1"/>
        <end position="101"/>
    </location>
</feature>
<reference evidence="3" key="1">
    <citation type="submission" date="2016-10" db="EMBL/GenBank/DDBJ databases">
        <authorList>
            <person name="Varghese N."/>
            <person name="Submissions S."/>
        </authorList>
    </citation>
    <scope>NUCLEOTIDE SEQUENCE [LARGE SCALE GENOMIC DNA]</scope>
    <source>
        <strain evidence="3">DSM 26894</strain>
    </source>
</reference>
<evidence type="ECO:0000313" key="2">
    <source>
        <dbReference type="EMBL" id="SFT17442.1"/>
    </source>
</evidence>
<dbReference type="Proteomes" id="UP000199392">
    <property type="component" value="Unassembled WGS sequence"/>
</dbReference>
<protein>
    <submittedName>
        <fullName evidence="2">Putative transposase</fullName>
    </submittedName>
</protein>
<organism evidence="2 3">
    <name type="scientific">Alloyangia pacifica</name>
    <dbReference type="NCBI Taxonomy" id="311180"/>
    <lineage>
        <taxon>Bacteria</taxon>
        <taxon>Pseudomonadati</taxon>
        <taxon>Pseudomonadota</taxon>
        <taxon>Alphaproteobacteria</taxon>
        <taxon>Rhodobacterales</taxon>
        <taxon>Roseobacteraceae</taxon>
        <taxon>Alloyangia</taxon>
    </lineage>
</organism>
<dbReference type="GO" id="GO:0015074">
    <property type="term" value="P:DNA integration"/>
    <property type="evidence" value="ECO:0007669"/>
    <property type="project" value="InterPro"/>
</dbReference>
<dbReference type="Gene3D" id="3.30.420.10">
    <property type="entry name" value="Ribonuclease H-like superfamily/Ribonuclease H"/>
    <property type="match status" value="1"/>
</dbReference>
<gene>
    <name evidence="2" type="ORF">SAMN04488050_1133</name>
</gene>
<dbReference type="InterPro" id="IPR036397">
    <property type="entry name" value="RNaseH_sf"/>
</dbReference>
<proteinExistence type="predicted"/>
<dbReference type="STRING" id="311180.SAMN04488050_1133"/>
<dbReference type="PANTHER" id="PTHR47515">
    <property type="entry name" value="LOW CALCIUM RESPONSE LOCUS PROTEIN T"/>
    <property type="match status" value="1"/>
</dbReference>
<dbReference type="InterPro" id="IPR012337">
    <property type="entry name" value="RNaseH-like_sf"/>
</dbReference>
<sequence length="107" mass="12309">MVYPSAIRVDDGSEFISRDLELWAYANAVTLDFSRLGKSTETRFIEAFNSKFRSECLNAHWFLSLADAREKLEDWRRHDNEDRPHSAIGYNVPIALHYPDDATSPSS</sequence>
<accession>A0A1I6VUS1</accession>